<dbReference type="EMBL" id="JACVVK020000161">
    <property type="protein sequence ID" value="KAK7487690.1"/>
    <property type="molecule type" value="Genomic_DNA"/>
</dbReference>
<gene>
    <name evidence="1" type="ORF">BaRGS_00021109</name>
</gene>
<name>A0ABD0KLK1_9CAEN</name>
<comment type="caution">
    <text evidence="1">The sequence shown here is derived from an EMBL/GenBank/DDBJ whole genome shotgun (WGS) entry which is preliminary data.</text>
</comment>
<evidence type="ECO:0000313" key="1">
    <source>
        <dbReference type="EMBL" id="KAK7487690.1"/>
    </source>
</evidence>
<evidence type="ECO:0000313" key="2">
    <source>
        <dbReference type="Proteomes" id="UP001519460"/>
    </source>
</evidence>
<sequence length="130" mass="14721">MRREVDGRARRELWLAKILVLMMREVDGRAGREVWLVETLVLRRMEVDRRAGREVWLVMQDISFDDEGGGRKGRVGSTVGQGIIGCQLRMGNLLASVMLDLGGRNDYSPHCPVAHVTVNRNCRSSLPAYR</sequence>
<dbReference type="AlphaFoldDB" id="A0ABD0KLK1"/>
<organism evidence="1 2">
    <name type="scientific">Batillaria attramentaria</name>
    <dbReference type="NCBI Taxonomy" id="370345"/>
    <lineage>
        <taxon>Eukaryota</taxon>
        <taxon>Metazoa</taxon>
        <taxon>Spiralia</taxon>
        <taxon>Lophotrochozoa</taxon>
        <taxon>Mollusca</taxon>
        <taxon>Gastropoda</taxon>
        <taxon>Caenogastropoda</taxon>
        <taxon>Sorbeoconcha</taxon>
        <taxon>Cerithioidea</taxon>
        <taxon>Batillariidae</taxon>
        <taxon>Batillaria</taxon>
    </lineage>
</organism>
<accession>A0ABD0KLK1</accession>
<keyword evidence="2" id="KW-1185">Reference proteome</keyword>
<proteinExistence type="predicted"/>
<protein>
    <submittedName>
        <fullName evidence="1">Uncharacterized protein</fullName>
    </submittedName>
</protein>
<reference evidence="1 2" key="1">
    <citation type="journal article" date="2023" name="Sci. Data">
        <title>Genome assembly of the Korean intertidal mud-creeper Batillaria attramentaria.</title>
        <authorList>
            <person name="Patra A.K."/>
            <person name="Ho P.T."/>
            <person name="Jun S."/>
            <person name="Lee S.J."/>
            <person name="Kim Y."/>
            <person name="Won Y.J."/>
        </authorList>
    </citation>
    <scope>NUCLEOTIDE SEQUENCE [LARGE SCALE GENOMIC DNA]</scope>
    <source>
        <strain evidence="1">Wonlab-2016</strain>
    </source>
</reference>
<dbReference type="Proteomes" id="UP001519460">
    <property type="component" value="Unassembled WGS sequence"/>
</dbReference>